<sequence>MASVDPRVAAVLDRSNQYDNSDDEDALIAELEEDESSLAAFREQRLQQLHGELARAKAQRNSDYGSYTEIKEERQLMDITTSSKLCVVHFMKPDFNRCRIMDERLAALAPKHFDTRFLSINVENAPFLVVKLKIQVLPCVLSFIDGVSSDRIVGFEGIGYKPDSFTLQELEARLLNANVLLRSKMVDEDEHAMRSGAVRSAHVTEDYDDDEWD</sequence>
<dbReference type="OMA" id="CVIAFID"/>
<dbReference type="Proteomes" id="UP000030641">
    <property type="component" value="Unassembled WGS sequence"/>
</dbReference>
<gene>
    <name evidence="1" type="ORF">AUEXF2481DRAFT_4457</name>
</gene>
<dbReference type="FunCoup" id="A0A074YJI3">
    <property type="interactions" value="728"/>
</dbReference>
<dbReference type="PANTHER" id="PTHR21148">
    <property type="entry name" value="THIOREDOXIN DOMAIN-CONTAINING PROTEIN 9"/>
    <property type="match status" value="1"/>
</dbReference>
<dbReference type="GeneID" id="25367712"/>
<dbReference type="HOGENOM" id="CLU_072378_0_1_1"/>
<dbReference type="InParanoid" id="A0A074YJI3"/>
<name>A0A074YJI3_AURSE</name>
<dbReference type="RefSeq" id="XP_013344455.1">
    <property type="nucleotide sequence ID" value="XM_013489001.1"/>
</dbReference>
<dbReference type="AlphaFoldDB" id="A0A074YJI3"/>
<dbReference type="InterPro" id="IPR036249">
    <property type="entry name" value="Thioredoxin-like_sf"/>
</dbReference>
<organism evidence="1 2">
    <name type="scientific">Aureobasidium subglaciale (strain EXF-2481)</name>
    <name type="common">Aureobasidium pullulans var. subglaciale</name>
    <dbReference type="NCBI Taxonomy" id="1043005"/>
    <lineage>
        <taxon>Eukaryota</taxon>
        <taxon>Fungi</taxon>
        <taxon>Dikarya</taxon>
        <taxon>Ascomycota</taxon>
        <taxon>Pezizomycotina</taxon>
        <taxon>Dothideomycetes</taxon>
        <taxon>Dothideomycetidae</taxon>
        <taxon>Dothideales</taxon>
        <taxon>Saccotheciaceae</taxon>
        <taxon>Aureobasidium</taxon>
    </lineage>
</organism>
<dbReference type="STRING" id="1043005.A0A074YJI3"/>
<evidence type="ECO:0000313" key="2">
    <source>
        <dbReference type="Proteomes" id="UP000030641"/>
    </source>
</evidence>
<reference evidence="1 2" key="1">
    <citation type="journal article" date="2014" name="BMC Genomics">
        <title>Genome sequencing of four Aureobasidium pullulans varieties: biotechnological potential, stress tolerance, and description of new species.</title>
        <authorList>
            <person name="Gostin Ar C."/>
            <person name="Ohm R.A."/>
            <person name="Kogej T."/>
            <person name="Sonjak S."/>
            <person name="Turk M."/>
            <person name="Zajc J."/>
            <person name="Zalar P."/>
            <person name="Grube M."/>
            <person name="Sun H."/>
            <person name="Han J."/>
            <person name="Sharma A."/>
            <person name="Chiniquy J."/>
            <person name="Ngan C.Y."/>
            <person name="Lipzen A."/>
            <person name="Barry K."/>
            <person name="Grigoriev I.V."/>
            <person name="Gunde-Cimerman N."/>
        </authorList>
    </citation>
    <scope>NUCLEOTIDE SEQUENCE [LARGE SCALE GENOMIC DNA]</scope>
    <source>
        <strain evidence="1 2">EXF-2481</strain>
    </source>
</reference>
<dbReference type="SUPFAM" id="SSF52833">
    <property type="entry name" value="Thioredoxin-like"/>
    <property type="match status" value="1"/>
</dbReference>
<dbReference type="OrthoDB" id="10257948at2759"/>
<dbReference type="Gene3D" id="3.40.30.10">
    <property type="entry name" value="Glutaredoxin"/>
    <property type="match status" value="1"/>
</dbReference>
<proteinExistence type="predicted"/>
<dbReference type="CDD" id="cd02989">
    <property type="entry name" value="Phd_like_TxnDC9"/>
    <property type="match status" value="1"/>
</dbReference>
<protein>
    <recommendedName>
        <fullName evidence="3">Phosducin thioredoxin-like domain-containing protein</fullName>
    </recommendedName>
</protein>
<keyword evidence="2" id="KW-1185">Reference proteome</keyword>
<evidence type="ECO:0008006" key="3">
    <source>
        <dbReference type="Google" id="ProtNLM"/>
    </source>
</evidence>
<dbReference type="EMBL" id="KL584757">
    <property type="protein sequence ID" value="KEQ96214.1"/>
    <property type="molecule type" value="Genomic_DNA"/>
</dbReference>
<evidence type="ECO:0000313" key="1">
    <source>
        <dbReference type="EMBL" id="KEQ96214.1"/>
    </source>
</evidence>
<accession>A0A074YJI3</accession>